<feature type="repeat" description="ANK" evidence="3">
    <location>
        <begin position="114"/>
        <end position="146"/>
    </location>
</feature>
<sequence>MGRAKLDSVDVQGQTPLSYATKKGEEGVVRYLLERGAYVESKDVKGRTPLSFGISALGSGPVEINGLLLEKGADINGKDSQGEPPLFLAVRRYRHEVAGFLLEMGADLDAKDVQGRTPLFVAVENGSIEAVKLLLDNKADRYLKDTAGRTSWSLAVEIGCERIRNIWVTDTEEKAEHPSKFDRFFDNWLIRFMVKIAAHGGTETYGFETEYGDILIAE</sequence>
<name>A0A8H4WMF7_9HYPO</name>
<dbReference type="PRINTS" id="PR01415">
    <property type="entry name" value="ANKYRIN"/>
</dbReference>
<dbReference type="InterPro" id="IPR002110">
    <property type="entry name" value="Ankyrin_rpt"/>
</dbReference>
<organism evidence="4 5">
    <name type="scientific">Fusarium sarcochroum</name>
    <dbReference type="NCBI Taxonomy" id="1208366"/>
    <lineage>
        <taxon>Eukaryota</taxon>
        <taxon>Fungi</taxon>
        <taxon>Dikarya</taxon>
        <taxon>Ascomycota</taxon>
        <taxon>Pezizomycotina</taxon>
        <taxon>Sordariomycetes</taxon>
        <taxon>Hypocreomycetidae</taxon>
        <taxon>Hypocreales</taxon>
        <taxon>Nectriaceae</taxon>
        <taxon>Fusarium</taxon>
        <taxon>Fusarium lateritium species complex</taxon>
    </lineage>
</organism>
<dbReference type="SUPFAM" id="SSF48403">
    <property type="entry name" value="Ankyrin repeat"/>
    <property type="match status" value="1"/>
</dbReference>
<dbReference type="Pfam" id="PF00023">
    <property type="entry name" value="Ank"/>
    <property type="match status" value="1"/>
</dbReference>
<dbReference type="Pfam" id="PF12796">
    <property type="entry name" value="Ank_2"/>
    <property type="match status" value="1"/>
</dbReference>
<evidence type="ECO:0000256" key="2">
    <source>
        <dbReference type="ARBA" id="ARBA00023043"/>
    </source>
</evidence>
<reference evidence="4" key="2">
    <citation type="submission" date="2020-05" db="EMBL/GenBank/DDBJ databases">
        <authorList>
            <person name="Kim H.-S."/>
            <person name="Proctor R.H."/>
            <person name="Brown D.W."/>
        </authorList>
    </citation>
    <scope>NUCLEOTIDE SEQUENCE</scope>
    <source>
        <strain evidence="4">NRRL 20472</strain>
    </source>
</reference>
<evidence type="ECO:0000313" key="4">
    <source>
        <dbReference type="EMBL" id="KAF4943126.1"/>
    </source>
</evidence>
<dbReference type="PROSITE" id="PS50088">
    <property type="entry name" value="ANK_REPEAT"/>
    <property type="match status" value="4"/>
</dbReference>
<feature type="repeat" description="ANK" evidence="3">
    <location>
        <begin position="45"/>
        <end position="80"/>
    </location>
</feature>
<evidence type="ECO:0000313" key="5">
    <source>
        <dbReference type="Proteomes" id="UP000622797"/>
    </source>
</evidence>
<dbReference type="Gene3D" id="1.25.40.20">
    <property type="entry name" value="Ankyrin repeat-containing domain"/>
    <property type="match status" value="1"/>
</dbReference>
<evidence type="ECO:0000256" key="3">
    <source>
        <dbReference type="PROSITE-ProRule" id="PRU00023"/>
    </source>
</evidence>
<dbReference type="InterPro" id="IPR036770">
    <property type="entry name" value="Ankyrin_rpt-contain_sf"/>
</dbReference>
<dbReference type="SMART" id="SM00248">
    <property type="entry name" value="ANK"/>
    <property type="match status" value="4"/>
</dbReference>
<dbReference type="PROSITE" id="PS50297">
    <property type="entry name" value="ANK_REP_REGION"/>
    <property type="match status" value="3"/>
</dbReference>
<gene>
    <name evidence="4" type="ORF">FSARC_15034</name>
</gene>
<feature type="repeat" description="ANK" evidence="3">
    <location>
        <begin position="12"/>
        <end position="44"/>
    </location>
</feature>
<evidence type="ECO:0008006" key="6">
    <source>
        <dbReference type="Google" id="ProtNLM"/>
    </source>
</evidence>
<feature type="repeat" description="ANK" evidence="3">
    <location>
        <begin position="81"/>
        <end position="113"/>
    </location>
</feature>
<keyword evidence="2 3" id="KW-0040">ANK repeat</keyword>
<accession>A0A8H4WMF7</accession>
<protein>
    <recommendedName>
        <fullName evidence="6">Ankyrin</fullName>
    </recommendedName>
</protein>
<dbReference type="EMBL" id="JABEXW010001732">
    <property type="protein sequence ID" value="KAF4943126.1"/>
    <property type="molecule type" value="Genomic_DNA"/>
</dbReference>
<keyword evidence="5" id="KW-1185">Reference proteome</keyword>
<dbReference type="PANTHER" id="PTHR24198:SF165">
    <property type="entry name" value="ANKYRIN REPEAT-CONTAINING PROTEIN-RELATED"/>
    <property type="match status" value="1"/>
</dbReference>
<proteinExistence type="predicted"/>
<evidence type="ECO:0000256" key="1">
    <source>
        <dbReference type="ARBA" id="ARBA00022737"/>
    </source>
</evidence>
<dbReference type="PANTHER" id="PTHR24198">
    <property type="entry name" value="ANKYRIN REPEAT AND PROTEIN KINASE DOMAIN-CONTAINING PROTEIN"/>
    <property type="match status" value="1"/>
</dbReference>
<keyword evidence="1" id="KW-0677">Repeat</keyword>
<dbReference type="Proteomes" id="UP000622797">
    <property type="component" value="Unassembled WGS sequence"/>
</dbReference>
<reference evidence="4" key="1">
    <citation type="journal article" date="2020" name="BMC Genomics">
        <title>Correction to: Identification and distribution of gene clusters required for synthesis of sphingolipid metabolism inhibitors in diverse species of the filamentous fungus Fusarium.</title>
        <authorList>
            <person name="Kim H.S."/>
            <person name="Lohmar J.M."/>
            <person name="Busman M."/>
            <person name="Brown D.W."/>
            <person name="Naumann T.A."/>
            <person name="Divon H.H."/>
            <person name="Lysoe E."/>
            <person name="Uhlig S."/>
            <person name="Proctor R.H."/>
        </authorList>
    </citation>
    <scope>NUCLEOTIDE SEQUENCE</scope>
    <source>
        <strain evidence="4">NRRL 20472</strain>
    </source>
</reference>
<comment type="caution">
    <text evidence="4">The sequence shown here is derived from an EMBL/GenBank/DDBJ whole genome shotgun (WGS) entry which is preliminary data.</text>
</comment>
<dbReference type="OrthoDB" id="20872at2759"/>
<dbReference type="AlphaFoldDB" id="A0A8H4WMF7"/>